<evidence type="ECO:0000256" key="2">
    <source>
        <dbReference type="ARBA" id="ARBA00022692"/>
    </source>
</evidence>
<dbReference type="InterPro" id="IPR017452">
    <property type="entry name" value="GPCR_Rhodpsn_7TM"/>
</dbReference>
<dbReference type="PANTHER" id="PTHR48018">
    <property type="entry name" value="OLFACTORY RECEPTOR"/>
    <property type="match status" value="1"/>
</dbReference>
<evidence type="ECO:0000256" key="7">
    <source>
        <dbReference type="ARBA" id="ARBA00023224"/>
    </source>
</evidence>
<evidence type="ECO:0000256" key="6">
    <source>
        <dbReference type="ARBA" id="ARBA00023170"/>
    </source>
</evidence>
<dbReference type="AlphaFoldDB" id="A0A6P8NIE9"/>
<comment type="subcellular location">
    <subcellularLocation>
        <location evidence="9">Cell membrane</location>
        <topology evidence="9">Multi-pass membrane protein</topology>
    </subcellularLocation>
    <subcellularLocation>
        <location evidence="1">Membrane</location>
        <topology evidence="1">Multi-pass membrane protein</topology>
    </subcellularLocation>
</comment>
<dbReference type="Proteomes" id="UP000515159">
    <property type="component" value="Chromosome 14"/>
</dbReference>
<name>A0A6P8NIE9_GEOSA</name>
<dbReference type="GO" id="GO:0004930">
    <property type="term" value="F:G protein-coupled receptor activity"/>
    <property type="evidence" value="ECO:0007669"/>
    <property type="project" value="UniProtKB-KW"/>
</dbReference>
<feature type="transmembrane region" description="Helical" evidence="9">
    <location>
        <begin position="140"/>
        <end position="158"/>
    </location>
</feature>
<evidence type="ECO:0000256" key="8">
    <source>
        <dbReference type="RuleBase" id="RU000688"/>
    </source>
</evidence>
<dbReference type="SUPFAM" id="SSF81321">
    <property type="entry name" value="Family A G protein-coupled receptor-like"/>
    <property type="match status" value="1"/>
</dbReference>
<feature type="transmembrane region" description="Helical" evidence="9">
    <location>
        <begin position="25"/>
        <end position="48"/>
    </location>
</feature>
<dbReference type="RefSeq" id="XP_033775722.1">
    <property type="nucleotide sequence ID" value="XM_033919831.1"/>
</dbReference>
<reference evidence="12" key="1">
    <citation type="submission" date="2025-08" db="UniProtKB">
        <authorList>
            <consortium name="RefSeq"/>
        </authorList>
    </citation>
    <scope>IDENTIFICATION</scope>
</reference>
<dbReference type="PRINTS" id="PR00245">
    <property type="entry name" value="OLFACTORYR"/>
</dbReference>
<proteinExistence type="inferred from homology"/>
<feature type="transmembrane region" description="Helical" evidence="9">
    <location>
        <begin position="272"/>
        <end position="292"/>
    </location>
</feature>
<organism evidence="11 12">
    <name type="scientific">Geotrypetes seraphini</name>
    <name type="common">Gaboon caecilian</name>
    <name type="synonym">Caecilia seraphini</name>
    <dbReference type="NCBI Taxonomy" id="260995"/>
    <lineage>
        <taxon>Eukaryota</taxon>
        <taxon>Metazoa</taxon>
        <taxon>Chordata</taxon>
        <taxon>Craniata</taxon>
        <taxon>Vertebrata</taxon>
        <taxon>Euteleostomi</taxon>
        <taxon>Amphibia</taxon>
        <taxon>Gymnophiona</taxon>
        <taxon>Geotrypetes</taxon>
    </lineage>
</organism>
<evidence type="ECO:0000256" key="4">
    <source>
        <dbReference type="ARBA" id="ARBA00023040"/>
    </source>
</evidence>
<feature type="domain" description="G-protein coupled receptors family 1 profile" evidence="10">
    <location>
        <begin position="41"/>
        <end position="290"/>
    </location>
</feature>
<dbReference type="InterPro" id="IPR000725">
    <property type="entry name" value="Olfact_rcpt"/>
</dbReference>
<evidence type="ECO:0000256" key="9">
    <source>
        <dbReference type="RuleBase" id="RU363047"/>
    </source>
</evidence>
<dbReference type="KEGG" id="gsh:117348128"/>
<keyword evidence="9" id="KW-0716">Sensory transduction</keyword>
<feature type="transmembrane region" description="Helical" evidence="9">
    <location>
        <begin position="237"/>
        <end position="260"/>
    </location>
</feature>
<evidence type="ECO:0000313" key="12">
    <source>
        <dbReference type="RefSeq" id="XP_033775722.1"/>
    </source>
</evidence>
<keyword evidence="4 8" id="KW-0297">G-protein coupled receptor</keyword>
<evidence type="ECO:0000256" key="1">
    <source>
        <dbReference type="ARBA" id="ARBA00004141"/>
    </source>
</evidence>
<dbReference type="GeneID" id="117348128"/>
<keyword evidence="2 8" id="KW-0812">Transmembrane</keyword>
<keyword evidence="7 8" id="KW-0807">Transducer</keyword>
<dbReference type="PROSITE" id="PS00237">
    <property type="entry name" value="G_PROTEIN_RECEP_F1_1"/>
    <property type="match status" value="1"/>
</dbReference>
<feature type="transmembrane region" description="Helical" evidence="9">
    <location>
        <begin position="198"/>
        <end position="225"/>
    </location>
</feature>
<dbReference type="InParanoid" id="A0A6P8NIE9"/>
<keyword evidence="9" id="KW-0552">Olfaction</keyword>
<accession>A0A6P8NIE9</accession>
<evidence type="ECO:0000256" key="3">
    <source>
        <dbReference type="ARBA" id="ARBA00022989"/>
    </source>
</evidence>
<keyword evidence="3 9" id="KW-1133">Transmembrane helix</keyword>
<dbReference type="GO" id="GO:0005886">
    <property type="term" value="C:plasma membrane"/>
    <property type="evidence" value="ECO:0007669"/>
    <property type="project" value="UniProtKB-SubCell"/>
</dbReference>
<keyword evidence="6 8" id="KW-0675">Receptor</keyword>
<evidence type="ECO:0000256" key="5">
    <source>
        <dbReference type="ARBA" id="ARBA00023136"/>
    </source>
</evidence>
<dbReference type="GO" id="GO:0004984">
    <property type="term" value="F:olfactory receptor activity"/>
    <property type="evidence" value="ECO:0007669"/>
    <property type="project" value="InterPro"/>
</dbReference>
<keyword evidence="9" id="KW-1003">Cell membrane</keyword>
<dbReference type="OrthoDB" id="9615015at2759"/>
<dbReference type="CDD" id="cd15230">
    <property type="entry name" value="7tmA_OR5-like"/>
    <property type="match status" value="1"/>
</dbReference>
<dbReference type="PRINTS" id="PR00237">
    <property type="entry name" value="GPCRRHODOPSN"/>
</dbReference>
<protein>
    <recommendedName>
        <fullName evidence="9">Olfactory receptor</fullName>
    </recommendedName>
</protein>
<dbReference type="PROSITE" id="PS50262">
    <property type="entry name" value="G_PROTEIN_RECEP_F1_2"/>
    <property type="match status" value="1"/>
</dbReference>
<comment type="similarity">
    <text evidence="8">Belongs to the G-protein coupled receptor 1 family.</text>
</comment>
<dbReference type="Gene3D" id="1.20.1070.10">
    <property type="entry name" value="Rhodopsin 7-helix transmembrane proteins"/>
    <property type="match status" value="1"/>
</dbReference>
<dbReference type="FunFam" id="1.20.1070.10:FF:000003">
    <property type="entry name" value="Olfactory receptor"/>
    <property type="match status" value="1"/>
</dbReference>
<evidence type="ECO:0000313" key="11">
    <source>
        <dbReference type="Proteomes" id="UP000515159"/>
    </source>
</evidence>
<dbReference type="FunCoup" id="A0A6P8NIE9">
    <property type="interactions" value="318"/>
</dbReference>
<gene>
    <name evidence="12" type="primary">LOC117348128</name>
</gene>
<sequence length="325" mass="36371">MEESNRTSVTEFILLGLTDDRELQILLFLLFLTIYVITLLGNTAIIILTRLDPTLQTPMYFFLSNLSFSDLCYSSAITPRMLVDFLSKKKAISFLGCTAQMYFFAVFTCTEVMLLSVMAYDRYIAICNPLLYTTIMNPSLCYKMVASVFLGGVLIAIVHPACMFSLSFCGPNVIDHFYCDIPPLLNLSCSRTFISKTVIFVLVLSFGMSSFVITLSSYASIFSTILKMHSAEGRHKAFSTCASHLAAVSLFYGTVLFMYMRPASGYSISQNKVASVFYTVVIPMLNPLIYSLRNKDVKSALRKLIQGMILGRRHRSIKLNAGISF</sequence>
<keyword evidence="11" id="KW-1185">Reference proteome</keyword>
<evidence type="ECO:0000259" key="10">
    <source>
        <dbReference type="PROSITE" id="PS50262"/>
    </source>
</evidence>
<dbReference type="InterPro" id="IPR000276">
    <property type="entry name" value="GPCR_Rhodpsn"/>
</dbReference>
<feature type="transmembrane region" description="Helical" evidence="9">
    <location>
        <begin position="102"/>
        <end position="120"/>
    </location>
</feature>
<dbReference type="Pfam" id="PF13853">
    <property type="entry name" value="7tm_4"/>
    <property type="match status" value="1"/>
</dbReference>
<keyword evidence="5 9" id="KW-0472">Membrane</keyword>
<feature type="transmembrane region" description="Helical" evidence="9">
    <location>
        <begin position="60"/>
        <end position="82"/>
    </location>
</feature>